<dbReference type="PANTHER" id="PTHR22715">
    <property type="entry name" value="TRANSFORMING GROWTH FACTOR BETA REGULATED GENE 1"/>
    <property type="match status" value="1"/>
</dbReference>
<feature type="compositionally biased region" description="Acidic residues" evidence="4">
    <location>
        <begin position="21"/>
        <end position="30"/>
    </location>
</feature>
<organism evidence="7 8">
    <name type="scientific">Nematostella vectensis</name>
    <name type="common">Starlet sea anemone</name>
    <dbReference type="NCBI Taxonomy" id="45351"/>
    <lineage>
        <taxon>Eukaryota</taxon>
        <taxon>Metazoa</taxon>
        <taxon>Cnidaria</taxon>
        <taxon>Anthozoa</taxon>
        <taxon>Hexacorallia</taxon>
        <taxon>Actiniaria</taxon>
        <taxon>Edwardsiidae</taxon>
        <taxon>Nematostella</taxon>
    </lineage>
</organism>
<evidence type="ECO:0000313" key="7">
    <source>
        <dbReference type="EMBL" id="EDO39974.1"/>
    </source>
</evidence>
<feature type="region of interest" description="Disordered" evidence="4">
    <location>
        <begin position="101"/>
        <end position="131"/>
    </location>
</feature>
<dbReference type="PhylomeDB" id="A7S8F7"/>
<evidence type="ECO:0000256" key="1">
    <source>
        <dbReference type="ARBA" id="ARBA00004123"/>
    </source>
</evidence>
<dbReference type="InterPro" id="IPR056515">
    <property type="entry name" value="INO80E_N"/>
</dbReference>
<dbReference type="HOGENOM" id="CLU_397575_0_0_1"/>
<name>A7S8F7_NEMVE</name>
<feature type="compositionally biased region" description="Polar residues" evidence="4">
    <location>
        <begin position="338"/>
        <end position="353"/>
    </location>
</feature>
<feature type="compositionally biased region" description="Basic residues" evidence="4">
    <location>
        <begin position="225"/>
        <end position="236"/>
    </location>
</feature>
<dbReference type="EMBL" id="DS469598">
    <property type="protein sequence ID" value="EDO39974.1"/>
    <property type="molecule type" value="Genomic_DNA"/>
</dbReference>
<feature type="compositionally biased region" description="Basic and acidic residues" evidence="4">
    <location>
        <begin position="313"/>
        <end position="322"/>
    </location>
</feature>
<dbReference type="GO" id="GO:0006355">
    <property type="term" value="P:regulation of DNA-templated transcription"/>
    <property type="evidence" value="ECO:0007669"/>
    <property type="project" value="InterPro"/>
</dbReference>
<dbReference type="InterPro" id="IPR040092">
    <property type="entry name" value="TBRG1"/>
</dbReference>
<dbReference type="Pfam" id="PF05066">
    <property type="entry name" value="HARE-HTH"/>
    <property type="match status" value="1"/>
</dbReference>
<dbReference type="SMART" id="SM00541">
    <property type="entry name" value="FYRN"/>
    <property type="match status" value="1"/>
</dbReference>
<dbReference type="Gene3D" id="3.30.160.360">
    <property type="match status" value="1"/>
</dbReference>
<sequence length="693" mass="75162">MNVGSLPFEGSGMSGNHASDADMEDDEGAEDQNGSAGEEYGETDLTSRTLLDSAERVLVAEGGKLHVREIQEKMVEYGLVSPSAKALANLESILYKEDADVEDMDSAGSSSGEENSEEVETPRARNLKSRLLKQPQHDYKKKYYTLKRIAKQLIFENGCLCDDVSQTEEKLTRAKAERKFLLKRLFQYQAATEAGVLHPQGMGGALPQELSSLLINPSATANKPKNSKLKAKKPPQKAKGEKTTKVGAKNLKSGKQTKEKQVKGEKTKVARVSKASAQAKAMSKVLTQLKSTPPVKDVITPLTPAAEVPPLTSKEKKHEKTKTAKPSKAKKPKKSESPQRSPANTGIESASGSGETGTKPKRKKPGTAIKRKVQPIPVDAKGKPIFPIVLGGLTVHSLGEIIWDRPGFHSERYIWPVGYCSSRTYPSIKDPDKKCIYTCKILDGGFGPQFEMCPEDDMEHPIMASSATACHCVVLKTLNKARGRDASNTGSGPEFFGFSHPTIQYLIQNLPGARKCSKYQWVKFELPKAQNKQAGGKVVTAGSSEDVAARSLPPDLLLPPYKLSSSDQEGIGDSGMLTEDDSNMTFHSGVDDDEIFEDIDIQSSLRPLTLSNTGPTLSSSRLPSPLSPSPTSHLGGMDTSAMDISGICMRYSKPNSRRSCGFPVALIPAFITHARLQESQTKPKGLGCLKYIK</sequence>
<proteinExistence type="predicted"/>
<dbReference type="GO" id="GO:0051726">
    <property type="term" value="P:regulation of cell cycle"/>
    <property type="evidence" value="ECO:0000318"/>
    <property type="project" value="GO_Central"/>
</dbReference>
<feature type="region of interest" description="Disordered" evidence="4">
    <location>
        <begin position="610"/>
        <end position="638"/>
    </location>
</feature>
<keyword evidence="2" id="KW-0804">Transcription</keyword>
<dbReference type="InterPro" id="IPR003888">
    <property type="entry name" value="FYrich_N"/>
</dbReference>
<dbReference type="PROSITE" id="PS51542">
    <property type="entry name" value="FYRN"/>
    <property type="match status" value="1"/>
</dbReference>
<dbReference type="InterPro" id="IPR003889">
    <property type="entry name" value="FYrich_C"/>
</dbReference>
<dbReference type="InterPro" id="IPR007759">
    <property type="entry name" value="Asxl_HARE-HTH"/>
</dbReference>
<feature type="region of interest" description="Disordered" evidence="4">
    <location>
        <begin position="295"/>
        <end position="374"/>
    </location>
</feature>
<evidence type="ECO:0008006" key="9">
    <source>
        <dbReference type="Google" id="ProtNLM"/>
    </source>
</evidence>
<evidence type="ECO:0000256" key="2">
    <source>
        <dbReference type="ARBA" id="ARBA00023163"/>
    </source>
</evidence>
<dbReference type="Proteomes" id="UP000001593">
    <property type="component" value="Unassembled WGS sequence"/>
</dbReference>
<dbReference type="InParanoid" id="A7S8F7"/>
<dbReference type="Pfam" id="PF05964">
    <property type="entry name" value="FYRN"/>
    <property type="match status" value="1"/>
</dbReference>
<feature type="compositionally biased region" description="Basic and acidic residues" evidence="4">
    <location>
        <begin position="256"/>
        <end position="268"/>
    </location>
</feature>
<dbReference type="Pfam" id="PF24237">
    <property type="entry name" value="INO80E"/>
    <property type="match status" value="1"/>
</dbReference>
<feature type="region of interest" description="Disordered" evidence="4">
    <location>
        <begin position="218"/>
        <end position="275"/>
    </location>
</feature>
<feature type="compositionally biased region" description="Basic residues" evidence="4">
    <location>
        <begin position="323"/>
        <end position="333"/>
    </location>
</feature>
<dbReference type="PANTHER" id="PTHR22715:SF0">
    <property type="entry name" value="TRANSFORMING GROWTH FACTOR BETA REGULATOR 1"/>
    <property type="match status" value="1"/>
</dbReference>
<keyword evidence="8" id="KW-1185">Reference proteome</keyword>
<feature type="compositionally biased region" description="Basic residues" evidence="4">
    <location>
        <begin position="359"/>
        <end position="373"/>
    </location>
</feature>
<evidence type="ECO:0000259" key="6">
    <source>
        <dbReference type="Pfam" id="PF24237"/>
    </source>
</evidence>
<dbReference type="STRING" id="45351.A7S8F7"/>
<evidence type="ECO:0000313" key="8">
    <source>
        <dbReference type="Proteomes" id="UP000001593"/>
    </source>
</evidence>
<reference evidence="7 8" key="1">
    <citation type="journal article" date="2007" name="Science">
        <title>Sea anemone genome reveals ancestral eumetazoan gene repertoire and genomic organization.</title>
        <authorList>
            <person name="Putnam N.H."/>
            <person name="Srivastava M."/>
            <person name="Hellsten U."/>
            <person name="Dirks B."/>
            <person name="Chapman J."/>
            <person name="Salamov A."/>
            <person name="Terry A."/>
            <person name="Shapiro H."/>
            <person name="Lindquist E."/>
            <person name="Kapitonov V.V."/>
            <person name="Jurka J."/>
            <person name="Genikhovich G."/>
            <person name="Grigoriev I.V."/>
            <person name="Lucas S.M."/>
            <person name="Steele R.E."/>
            <person name="Finnerty J.R."/>
            <person name="Technau U."/>
            <person name="Martindale M.Q."/>
            <person name="Rokhsar D.S."/>
        </authorList>
    </citation>
    <scope>NUCLEOTIDE SEQUENCE [LARGE SCALE GENOMIC DNA]</scope>
    <source>
        <strain evidence="8">CH2 X CH6</strain>
    </source>
</reference>
<evidence type="ECO:0000256" key="4">
    <source>
        <dbReference type="SAM" id="MobiDB-lite"/>
    </source>
</evidence>
<keyword evidence="3" id="KW-0539">Nucleus</keyword>
<feature type="compositionally biased region" description="Low complexity" evidence="4">
    <location>
        <begin position="615"/>
        <end position="632"/>
    </location>
</feature>
<evidence type="ECO:0000256" key="3">
    <source>
        <dbReference type="ARBA" id="ARBA00023242"/>
    </source>
</evidence>
<dbReference type="PROSITE" id="PS51543">
    <property type="entry name" value="FYRC"/>
    <property type="match status" value="1"/>
</dbReference>
<dbReference type="Pfam" id="PF05965">
    <property type="entry name" value="FYRC"/>
    <property type="match status" value="1"/>
</dbReference>
<protein>
    <recommendedName>
        <fullName evidence="9">Transforming growth factor beta regulator 1</fullName>
    </recommendedName>
</protein>
<dbReference type="OMA" id="CSKYQWV"/>
<gene>
    <name evidence="7" type="ORF">NEMVEDRAFT_v1g208393</name>
</gene>
<dbReference type="eggNOG" id="KOG4443">
    <property type="taxonomic scope" value="Eukaryota"/>
</dbReference>
<dbReference type="SMART" id="SM00542">
    <property type="entry name" value="FYRC"/>
    <property type="match status" value="1"/>
</dbReference>
<feature type="domain" description="HTH HARE-type" evidence="5">
    <location>
        <begin position="48"/>
        <end position="111"/>
    </location>
</feature>
<feature type="region of interest" description="Disordered" evidence="4">
    <location>
        <begin position="1"/>
        <end position="48"/>
    </location>
</feature>
<evidence type="ECO:0000259" key="5">
    <source>
        <dbReference type="Pfam" id="PF05066"/>
    </source>
</evidence>
<feature type="domain" description="INO80 complex subunit E N-terminal" evidence="6">
    <location>
        <begin position="138"/>
        <end position="185"/>
    </location>
</feature>
<comment type="subcellular location">
    <subcellularLocation>
        <location evidence="1">Nucleus</location>
    </subcellularLocation>
</comment>
<dbReference type="AlphaFoldDB" id="A7S8F7"/>
<accession>A7S8F7</accession>
<dbReference type="GO" id="GO:0005634">
    <property type="term" value="C:nucleus"/>
    <property type="evidence" value="ECO:0000318"/>
    <property type="project" value="GO_Central"/>
</dbReference>